<feature type="compositionally biased region" description="Acidic residues" evidence="1">
    <location>
        <begin position="101"/>
        <end position="117"/>
    </location>
</feature>
<organism evidence="2 3">
    <name type="scientific">Arthrobacter phage Adat</name>
    <dbReference type="NCBI Taxonomy" id="2027883"/>
    <lineage>
        <taxon>Viruses</taxon>
        <taxon>Duplodnaviria</taxon>
        <taxon>Heunggongvirae</taxon>
        <taxon>Uroviricota</taxon>
        <taxon>Caudoviricetes</taxon>
        <taxon>Jasminevirus</taxon>
        <taxon>Jasminevirus adat</taxon>
    </lineage>
</organism>
<reference evidence="2 3" key="1">
    <citation type="submission" date="2017-08" db="EMBL/GenBank/DDBJ databases">
        <authorList>
            <person name="Bertolini C.M."/>
            <person name="Tyransky A."/>
            <person name="Ball S.L."/>
            <person name="Breitenberger C.A."/>
            <person name="Daniels C.J."/>
            <person name="Garlena R.A."/>
            <person name="Russell D.A."/>
            <person name="Pope W.H."/>
            <person name="Jacobs-Sera D."/>
            <person name="Hendrix R.W."/>
            <person name="Hatfull G.F."/>
        </authorList>
    </citation>
    <scope>NUCLEOTIDE SEQUENCE [LARGE SCALE GENOMIC DNA]</scope>
</reference>
<feature type="compositionally biased region" description="Basic and acidic residues" evidence="1">
    <location>
        <begin position="119"/>
        <end position="136"/>
    </location>
</feature>
<protein>
    <submittedName>
        <fullName evidence="2">Uncharacterized protein</fullName>
    </submittedName>
</protein>
<feature type="region of interest" description="Disordered" evidence="1">
    <location>
        <begin position="78"/>
        <end position="136"/>
    </location>
</feature>
<dbReference type="EMBL" id="MF668266">
    <property type="protein sequence ID" value="ASZ72584.1"/>
    <property type="molecule type" value="Genomic_DNA"/>
</dbReference>
<dbReference type="Proteomes" id="UP000221251">
    <property type="component" value="Segment"/>
</dbReference>
<evidence type="ECO:0000313" key="2">
    <source>
        <dbReference type="EMBL" id="ASZ72584.1"/>
    </source>
</evidence>
<gene>
    <name evidence="2" type="ORF">ADAT_11</name>
</gene>
<evidence type="ECO:0000256" key="1">
    <source>
        <dbReference type="SAM" id="MobiDB-lite"/>
    </source>
</evidence>
<accession>A0A249XN55</accession>
<evidence type="ECO:0000313" key="3">
    <source>
        <dbReference type="Proteomes" id="UP000221251"/>
    </source>
</evidence>
<proteinExistence type="predicted"/>
<keyword evidence="3" id="KW-1185">Reference proteome</keyword>
<sequence length="136" mass="15074">MSDLKKSDFENVVEGGPYTHEVDAIRDERHRASVMNEEPDFYALFEHATISTGAIQVINDINNPAEPVVGPFVENVVLNDEEENSPESGEEKGESESAENATEDSASEGPEAEDLLEETQVHKDLELDLFPDEKVK</sequence>
<name>A0A249XN55_9CAUD</name>
<dbReference type="OrthoDB" id="35544at10239"/>